<organism evidence="1 2">
    <name type="scientific">Ancylostoma ceylanicum</name>
    <dbReference type="NCBI Taxonomy" id="53326"/>
    <lineage>
        <taxon>Eukaryota</taxon>
        <taxon>Metazoa</taxon>
        <taxon>Ecdysozoa</taxon>
        <taxon>Nematoda</taxon>
        <taxon>Chromadorea</taxon>
        <taxon>Rhabditida</taxon>
        <taxon>Rhabditina</taxon>
        <taxon>Rhabditomorpha</taxon>
        <taxon>Strongyloidea</taxon>
        <taxon>Ancylostomatidae</taxon>
        <taxon>Ancylostomatinae</taxon>
        <taxon>Ancylostoma</taxon>
    </lineage>
</organism>
<evidence type="ECO:0000313" key="1">
    <source>
        <dbReference type="EMBL" id="EYC22290.1"/>
    </source>
</evidence>
<proteinExistence type="predicted"/>
<comment type="caution">
    <text evidence="1">The sequence shown here is derived from an EMBL/GenBank/DDBJ whole genome shotgun (WGS) entry which is preliminary data.</text>
</comment>
<evidence type="ECO:0008006" key="3">
    <source>
        <dbReference type="Google" id="ProtNLM"/>
    </source>
</evidence>
<dbReference type="AlphaFoldDB" id="A0A016V494"/>
<accession>A0A016V494</accession>
<sequence>MELLNKDVILHLCSYLDLETLINIAEVYPDMQSEIFRMLKRKVFAFKLVGSATIPQEVEEILGLMTTARLSLKYESLIEGRKVLQWVSFNPGTILNIRQRYDYDHIRLQPDYDQVVPETRDLQIPPSKLASIKHLSFGGDIAPNELATLLHSSIPILSLQCDYELKEYFAIVQEYMRNFLEGRSTQERCIIYACRELLQCVFESIAGDGEHIIVNGSRQVRLVYPQAVLYLLFEQKNQSW</sequence>
<reference evidence="2" key="1">
    <citation type="journal article" date="2015" name="Nat. Genet.">
        <title>The genome and transcriptome of the zoonotic hookworm Ancylostoma ceylanicum identify infection-specific gene families.</title>
        <authorList>
            <person name="Schwarz E.M."/>
            <person name="Hu Y."/>
            <person name="Antoshechkin I."/>
            <person name="Miller M.M."/>
            <person name="Sternberg P.W."/>
            <person name="Aroian R.V."/>
        </authorList>
    </citation>
    <scope>NUCLEOTIDE SEQUENCE</scope>
    <source>
        <strain evidence="2">HY135</strain>
    </source>
</reference>
<evidence type="ECO:0000313" key="2">
    <source>
        <dbReference type="Proteomes" id="UP000024635"/>
    </source>
</evidence>
<name>A0A016V494_9BILA</name>
<dbReference type="Proteomes" id="UP000024635">
    <property type="component" value="Unassembled WGS sequence"/>
</dbReference>
<protein>
    <recommendedName>
        <fullName evidence="3">F-box domain-containing protein</fullName>
    </recommendedName>
</protein>
<gene>
    <name evidence="1" type="primary">Acey_s0017.g3264</name>
    <name evidence="1" type="ORF">Y032_0017g3264</name>
</gene>
<dbReference type="EMBL" id="JARK01001353">
    <property type="protein sequence ID" value="EYC22290.1"/>
    <property type="molecule type" value="Genomic_DNA"/>
</dbReference>
<keyword evidence="2" id="KW-1185">Reference proteome</keyword>